<dbReference type="OrthoDB" id="384651at2"/>
<feature type="domain" description="ABC transmembrane type-1" evidence="8">
    <location>
        <begin position="110"/>
        <end position="327"/>
    </location>
</feature>
<accession>A0A3E2TFG0</accession>
<feature type="transmembrane region" description="Helical" evidence="7">
    <location>
        <begin position="218"/>
        <end position="237"/>
    </location>
</feature>
<comment type="caution">
    <text evidence="9">The sequence shown here is derived from an EMBL/GenBank/DDBJ whole genome shotgun (WGS) entry which is preliminary data.</text>
</comment>
<feature type="transmembrane region" description="Helical" evidence="7">
    <location>
        <begin position="51"/>
        <end position="70"/>
    </location>
</feature>
<proteinExistence type="inferred from homology"/>
<name>A0A3E2TFG0_9FIRM</name>
<evidence type="ECO:0000256" key="2">
    <source>
        <dbReference type="ARBA" id="ARBA00022448"/>
    </source>
</evidence>
<comment type="similarity">
    <text evidence="7">Belongs to the binding-protein-dependent transport system permease family.</text>
</comment>
<dbReference type="PROSITE" id="PS50928">
    <property type="entry name" value="ABC_TM1"/>
    <property type="match status" value="1"/>
</dbReference>
<comment type="subcellular location">
    <subcellularLocation>
        <location evidence="1 7">Cell membrane</location>
        <topology evidence="1 7">Multi-pass membrane protein</topology>
    </subcellularLocation>
</comment>
<dbReference type="Proteomes" id="UP000261011">
    <property type="component" value="Unassembled WGS sequence"/>
</dbReference>
<evidence type="ECO:0000256" key="1">
    <source>
        <dbReference type="ARBA" id="ARBA00004651"/>
    </source>
</evidence>
<dbReference type="AlphaFoldDB" id="A0A3E2TFG0"/>
<dbReference type="InterPro" id="IPR000515">
    <property type="entry name" value="MetI-like"/>
</dbReference>
<feature type="transmembrane region" description="Helical" evidence="7">
    <location>
        <begin position="258"/>
        <end position="279"/>
    </location>
</feature>
<dbReference type="PANTHER" id="PTHR43227:SF11">
    <property type="entry name" value="BLL4140 PROTEIN"/>
    <property type="match status" value="1"/>
</dbReference>
<feature type="transmembrane region" description="Helical" evidence="7">
    <location>
        <begin position="147"/>
        <end position="166"/>
    </location>
</feature>
<evidence type="ECO:0000313" key="10">
    <source>
        <dbReference type="Proteomes" id="UP000261011"/>
    </source>
</evidence>
<keyword evidence="10" id="KW-1185">Reference proteome</keyword>
<gene>
    <name evidence="9" type="ORF">DXA39_08320</name>
</gene>
<feature type="transmembrane region" description="Helical" evidence="7">
    <location>
        <begin position="306"/>
        <end position="327"/>
    </location>
</feature>
<evidence type="ECO:0000259" key="8">
    <source>
        <dbReference type="PROSITE" id="PS50928"/>
    </source>
</evidence>
<dbReference type="GO" id="GO:0055085">
    <property type="term" value="P:transmembrane transport"/>
    <property type="evidence" value="ECO:0007669"/>
    <property type="project" value="InterPro"/>
</dbReference>
<dbReference type="RefSeq" id="WP_117522256.1">
    <property type="nucleotide sequence ID" value="NZ_JBHWNM010000079.1"/>
</dbReference>
<feature type="transmembrane region" description="Helical" evidence="7">
    <location>
        <begin position="114"/>
        <end position="135"/>
    </location>
</feature>
<organism evidence="9 10">
    <name type="scientific">Anaerococcus nagyae</name>
    <dbReference type="NCBI Taxonomy" id="1755241"/>
    <lineage>
        <taxon>Bacteria</taxon>
        <taxon>Bacillati</taxon>
        <taxon>Bacillota</taxon>
        <taxon>Tissierellia</taxon>
        <taxon>Tissierellales</taxon>
        <taxon>Peptoniphilaceae</taxon>
        <taxon>Anaerococcus</taxon>
    </lineage>
</organism>
<dbReference type="Pfam" id="PF00528">
    <property type="entry name" value="BPD_transp_1"/>
    <property type="match status" value="1"/>
</dbReference>
<dbReference type="InterPro" id="IPR050809">
    <property type="entry name" value="UgpAE/MalFG_permease"/>
</dbReference>
<dbReference type="EMBL" id="QVEU01000010">
    <property type="protein sequence ID" value="RGB74546.1"/>
    <property type="molecule type" value="Genomic_DNA"/>
</dbReference>
<evidence type="ECO:0000256" key="3">
    <source>
        <dbReference type="ARBA" id="ARBA00022475"/>
    </source>
</evidence>
<sequence>MKNHVDQTQIIAQSSIISQLSSASFGQEAYDPNFKPIKKTFFQKIAKYKTFYLMLLPALVFFILFSYWPMTGNILAFRKFSFSSGMYGKGWVGLQYFREFFADRQTPTYIKNTLIISAIKLFIYLPFPIILALIFNEISNTKHRSAFQSITYLPYFISWVVVIGMLNKLFAPNTGLINVMLKGIGVSDGSKFYLMDNKFFYPAVFGTYLWKNVGWDSIIYYAAIMGISPSLYEAAAIDGANRLKQTRHVTLPGISRTIMILFIISLGGILSAGFDQVYLMQNPGNYKVSEIIDTYIVKTGLEKARYGPATAVGLIQGLVGLLLTVIVNKIADKFGENSLW</sequence>
<evidence type="ECO:0000256" key="6">
    <source>
        <dbReference type="ARBA" id="ARBA00023136"/>
    </source>
</evidence>
<keyword evidence="6 7" id="KW-0472">Membrane</keyword>
<dbReference type="Gene3D" id="1.10.3720.10">
    <property type="entry name" value="MetI-like"/>
    <property type="match status" value="1"/>
</dbReference>
<dbReference type="GO" id="GO:0005886">
    <property type="term" value="C:plasma membrane"/>
    <property type="evidence" value="ECO:0007669"/>
    <property type="project" value="UniProtKB-SubCell"/>
</dbReference>
<keyword evidence="5 7" id="KW-1133">Transmembrane helix</keyword>
<evidence type="ECO:0000256" key="5">
    <source>
        <dbReference type="ARBA" id="ARBA00022989"/>
    </source>
</evidence>
<dbReference type="CDD" id="cd06261">
    <property type="entry name" value="TM_PBP2"/>
    <property type="match status" value="1"/>
</dbReference>
<dbReference type="PANTHER" id="PTHR43227">
    <property type="entry name" value="BLL4140 PROTEIN"/>
    <property type="match status" value="1"/>
</dbReference>
<keyword evidence="4 7" id="KW-0812">Transmembrane</keyword>
<evidence type="ECO:0000256" key="7">
    <source>
        <dbReference type="RuleBase" id="RU363032"/>
    </source>
</evidence>
<evidence type="ECO:0000313" key="9">
    <source>
        <dbReference type="EMBL" id="RGB74546.1"/>
    </source>
</evidence>
<keyword evidence="2 7" id="KW-0813">Transport</keyword>
<reference evidence="9 10" key="1">
    <citation type="submission" date="2018-08" db="EMBL/GenBank/DDBJ databases">
        <title>A genome reference for cultivated species of the human gut microbiota.</title>
        <authorList>
            <person name="Zou Y."/>
            <person name="Xue W."/>
            <person name="Luo G."/>
        </authorList>
    </citation>
    <scope>NUCLEOTIDE SEQUENCE [LARGE SCALE GENOMIC DNA]</scope>
    <source>
        <strain evidence="9 10">OF01-3</strain>
    </source>
</reference>
<protein>
    <submittedName>
        <fullName evidence="9">Sugar ABC transporter permease</fullName>
    </submittedName>
</protein>
<keyword evidence="3" id="KW-1003">Cell membrane</keyword>
<dbReference type="InterPro" id="IPR035906">
    <property type="entry name" value="MetI-like_sf"/>
</dbReference>
<dbReference type="SUPFAM" id="SSF161098">
    <property type="entry name" value="MetI-like"/>
    <property type="match status" value="1"/>
</dbReference>
<evidence type="ECO:0000256" key="4">
    <source>
        <dbReference type="ARBA" id="ARBA00022692"/>
    </source>
</evidence>